<dbReference type="GO" id="GO:0008483">
    <property type="term" value="F:transaminase activity"/>
    <property type="evidence" value="ECO:0007669"/>
    <property type="project" value="UniProtKB-KW"/>
</dbReference>
<evidence type="ECO:0000313" key="9">
    <source>
        <dbReference type="Proteomes" id="UP001108089"/>
    </source>
</evidence>
<dbReference type="Pfam" id="PF00155">
    <property type="entry name" value="Aminotran_1_2"/>
    <property type="match status" value="1"/>
</dbReference>
<keyword evidence="8" id="KW-0032">Aminotransferase</keyword>
<dbReference type="Proteomes" id="UP001108089">
    <property type="component" value="Unassembled WGS sequence"/>
</dbReference>
<dbReference type="Gene3D" id="1.10.10.10">
    <property type="entry name" value="Winged helix-like DNA-binding domain superfamily/Winged helix DNA-binding domain"/>
    <property type="match status" value="1"/>
</dbReference>
<protein>
    <submittedName>
        <fullName evidence="8">PLP-dependent aminotransferase family protein</fullName>
    </submittedName>
</protein>
<dbReference type="InterPro" id="IPR000524">
    <property type="entry name" value="Tscrpt_reg_HTH_GntR"/>
</dbReference>
<comment type="similarity">
    <text evidence="1">In the C-terminal section; belongs to the class-I pyridoxal-phosphate-dependent aminotransferase family.</text>
</comment>
<evidence type="ECO:0000256" key="1">
    <source>
        <dbReference type="ARBA" id="ARBA00005384"/>
    </source>
</evidence>
<evidence type="ECO:0000256" key="4">
    <source>
        <dbReference type="ARBA" id="ARBA00023125"/>
    </source>
</evidence>
<dbReference type="SMART" id="SM00345">
    <property type="entry name" value="HTH_GNTR"/>
    <property type="match status" value="1"/>
</dbReference>
<comment type="caution">
    <text evidence="8">The sequence shown here is derived from an EMBL/GenBank/DDBJ whole genome shotgun (WGS) entry which is preliminary data.</text>
</comment>
<sequence length="482" mass="52075">MDKSVNPDPWERIAQHLGVDLYLDLQPDPAGSTRGRGARRRHSLASALREAISDGRLGPGTLLPPYRSLAADVGLARGTVAAVYQELIAEGWLVARQGSGTRVADTPRPGVSAPTRSVRQTPTTDHDFGLGQPNPSLFPRADWIAATRRALTDAPDRTFGPGDPQGSERLRNSLAGYLARARGVRTDPAHIVLTTSVLRALELLSRNVFGDVLAVESHGLRFHRAAVERGGTATMPVPVDGDGAAVDRLSDEASAVLLTPSHQYPTGVPLSPSRRARVIEWAGDHDALVVEDDYDGELRYDREPVGALQALNPDVVIYTGSVSKSISPAVRIAWLVLPPRLVEVVRATKGLREPDASIIDQLVLAELIDSGAYDRHIRRSRQYYRRRRDVLTDAFAHAGVTIPGIAAGLHAVIPLPSHDEDTVFDAALRRRFALAKMSQFRHPDTSIDDSSPSGLVVGFGTPPASSYQADVRALVSLVTERV</sequence>
<keyword evidence="5" id="KW-0804">Transcription</keyword>
<dbReference type="InterPro" id="IPR004839">
    <property type="entry name" value="Aminotransferase_I/II_large"/>
</dbReference>
<dbReference type="PROSITE" id="PS50949">
    <property type="entry name" value="HTH_GNTR"/>
    <property type="match status" value="1"/>
</dbReference>
<feature type="region of interest" description="Disordered" evidence="6">
    <location>
        <begin position="100"/>
        <end position="132"/>
    </location>
</feature>
<dbReference type="InterPro" id="IPR036388">
    <property type="entry name" value="WH-like_DNA-bd_sf"/>
</dbReference>
<evidence type="ECO:0000313" key="8">
    <source>
        <dbReference type="EMBL" id="MCF3938938.1"/>
    </source>
</evidence>
<accession>A0ABS9DIL4</accession>
<dbReference type="CDD" id="cd07377">
    <property type="entry name" value="WHTH_GntR"/>
    <property type="match status" value="1"/>
</dbReference>
<organism evidence="8 9">
    <name type="scientific">Gordonia tangerina</name>
    <dbReference type="NCBI Taxonomy" id="2911060"/>
    <lineage>
        <taxon>Bacteria</taxon>
        <taxon>Bacillati</taxon>
        <taxon>Actinomycetota</taxon>
        <taxon>Actinomycetes</taxon>
        <taxon>Mycobacteriales</taxon>
        <taxon>Gordoniaceae</taxon>
        <taxon>Gordonia</taxon>
    </lineage>
</organism>
<dbReference type="InterPro" id="IPR015424">
    <property type="entry name" value="PyrdxlP-dep_Trfase"/>
</dbReference>
<dbReference type="Pfam" id="PF00392">
    <property type="entry name" value="GntR"/>
    <property type="match status" value="1"/>
</dbReference>
<proteinExistence type="inferred from homology"/>
<dbReference type="InterPro" id="IPR051446">
    <property type="entry name" value="HTH_trans_reg/aminotransferase"/>
</dbReference>
<dbReference type="PANTHER" id="PTHR46577">
    <property type="entry name" value="HTH-TYPE TRANSCRIPTIONAL REGULATORY PROTEIN GABR"/>
    <property type="match status" value="1"/>
</dbReference>
<keyword evidence="4" id="KW-0238">DNA-binding</keyword>
<dbReference type="EMBL" id="JAKGCU010000008">
    <property type="protein sequence ID" value="MCF3938938.1"/>
    <property type="molecule type" value="Genomic_DNA"/>
</dbReference>
<feature type="compositionally biased region" description="Polar residues" evidence="6">
    <location>
        <begin position="114"/>
        <end position="123"/>
    </location>
</feature>
<gene>
    <name evidence="8" type="ORF">L1892_11190</name>
</gene>
<name>A0ABS9DIL4_9ACTN</name>
<dbReference type="SUPFAM" id="SSF53383">
    <property type="entry name" value="PLP-dependent transferases"/>
    <property type="match status" value="1"/>
</dbReference>
<evidence type="ECO:0000256" key="5">
    <source>
        <dbReference type="ARBA" id="ARBA00023163"/>
    </source>
</evidence>
<evidence type="ECO:0000256" key="3">
    <source>
        <dbReference type="ARBA" id="ARBA00023015"/>
    </source>
</evidence>
<evidence type="ECO:0000256" key="6">
    <source>
        <dbReference type="SAM" id="MobiDB-lite"/>
    </source>
</evidence>
<dbReference type="InterPro" id="IPR036390">
    <property type="entry name" value="WH_DNA-bd_sf"/>
</dbReference>
<dbReference type="SUPFAM" id="SSF46785">
    <property type="entry name" value="Winged helix' DNA-binding domain"/>
    <property type="match status" value="1"/>
</dbReference>
<evidence type="ECO:0000259" key="7">
    <source>
        <dbReference type="PROSITE" id="PS50949"/>
    </source>
</evidence>
<keyword evidence="9" id="KW-1185">Reference proteome</keyword>
<keyword evidence="3" id="KW-0805">Transcription regulation</keyword>
<feature type="domain" description="HTH gntR-type" evidence="7">
    <location>
        <begin position="38"/>
        <end position="106"/>
    </location>
</feature>
<dbReference type="Gene3D" id="3.40.640.10">
    <property type="entry name" value="Type I PLP-dependent aspartate aminotransferase-like (Major domain)"/>
    <property type="match status" value="1"/>
</dbReference>
<keyword evidence="2" id="KW-0663">Pyridoxal phosphate</keyword>
<dbReference type="CDD" id="cd00609">
    <property type="entry name" value="AAT_like"/>
    <property type="match status" value="1"/>
</dbReference>
<dbReference type="PANTHER" id="PTHR46577:SF1">
    <property type="entry name" value="HTH-TYPE TRANSCRIPTIONAL REGULATORY PROTEIN GABR"/>
    <property type="match status" value="1"/>
</dbReference>
<keyword evidence="8" id="KW-0808">Transferase</keyword>
<dbReference type="RefSeq" id="WP_235723666.1">
    <property type="nucleotide sequence ID" value="NZ_JAKGCU010000008.1"/>
</dbReference>
<reference evidence="8" key="1">
    <citation type="submission" date="2022-01" db="EMBL/GenBank/DDBJ databases">
        <title>Gordonia xiamenensis sp. nov., isolated from surface seawater in Xiamen.</title>
        <authorList>
            <person name="He Y.F."/>
        </authorList>
    </citation>
    <scope>NUCLEOTIDE SEQUENCE</scope>
    <source>
        <strain evidence="8">GW1C4-4</strain>
    </source>
</reference>
<evidence type="ECO:0000256" key="2">
    <source>
        <dbReference type="ARBA" id="ARBA00022898"/>
    </source>
</evidence>
<dbReference type="InterPro" id="IPR015421">
    <property type="entry name" value="PyrdxlP-dep_Trfase_major"/>
</dbReference>